<protein>
    <recommendedName>
        <fullName evidence="3">DUF2946 domain-containing protein</fullName>
    </recommendedName>
</protein>
<dbReference type="KEGG" id="rsq:Rsph17025_3115"/>
<accession>A4WX85</accession>
<sequence length="118" mass="11835" precursor="true">MIRPMMRPVLAFLLSLVLAAASLTVSAAHGQAAARQVVICTGHGVATIALDREGRPVGPLHPCPDCLAGLGTAVAPPFCPLPRAPLSRGEGLPRSAPVVAAGLPSPAPCARDPPAPSV</sequence>
<evidence type="ECO:0000256" key="1">
    <source>
        <dbReference type="SAM" id="SignalP"/>
    </source>
</evidence>
<organism evidence="2">
    <name type="scientific">Cereibacter sphaeroides (strain ATCC 17025 / ATH 2.4.3)</name>
    <name type="common">Rhodobacter sphaeroides</name>
    <dbReference type="NCBI Taxonomy" id="349102"/>
    <lineage>
        <taxon>Bacteria</taxon>
        <taxon>Pseudomonadati</taxon>
        <taxon>Pseudomonadota</taxon>
        <taxon>Alphaproteobacteria</taxon>
        <taxon>Rhodobacterales</taxon>
        <taxon>Paracoccaceae</taxon>
        <taxon>Cereibacter</taxon>
    </lineage>
</organism>
<name>A4WX85_CERS5</name>
<evidence type="ECO:0000313" key="2">
    <source>
        <dbReference type="EMBL" id="ABP71999.1"/>
    </source>
</evidence>
<feature type="signal peptide" evidence="1">
    <location>
        <begin position="1"/>
        <end position="27"/>
    </location>
</feature>
<dbReference type="EMBL" id="CP000661">
    <property type="protein sequence ID" value="ABP71999.1"/>
    <property type="molecule type" value="Genomic_DNA"/>
</dbReference>
<dbReference type="AlphaFoldDB" id="A4WX85"/>
<dbReference type="eggNOG" id="ENOG5031BHN">
    <property type="taxonomic scope" value="Bacteria"/>
</dbReference>
<reference evidence="2" key="1">
    <citation type="submission" date="2007-04" db="EMBL/GenBank/DDBJ databases">
        <title>Complete sequence of chromosome of Rhodobacter sphaeroides ATCC 17025.</title>
        <authorList>
            <consortium name="US DOE Joint Genome Institute"/>
            <person name="Copeland A."/>
            <person name="Lucas S."/>
            <person name="Lapidus A."/>
            <person name="Barry K."/>
            <person name="Detter J.C."/>
            <person name="Glavina del Rio T."/>
            <person name="Hammon N."/>
            <person name="Israni S."/>
            <person name="Dalin E."/>
            <person name="Tice H."/>
            <person name="Pitluck S."/>
            <person name="Chertkov O."/>
            <person name="Brettin T."/>
            <person name="Bruce D."/>
            <person name="Han C."/>
            <person name="Schmutz J."/>
            <person name="Larimer F."/>
            <person name="Land M."/>
            <person name="Hauser L."/>
            <person name="Kyrpides N."/>
            <person name="Kim E."/>
            <person name="Richardson P."/>
            <person name="Mackenzie C."/>
            <person name="Choudhary M."/>
            <person name="Donohue T.J."/>
            <person name="Kaplan S."/>
        </authorList>
    </citation>
    <scope>NUCLEOTIDE SEQUENCE [LARGE SCALE GENOMIC DNA]</scope>
    <source>
        <strain evidence="2">ATCC 17025</strain>
    </source>
</reference>
<dbReference type="STRING" id="349102.Rsph17025_3115"/>
<keyword evidence="1" id="KW-0732">Signal</keyword>
<proteinExistence type="predicted"/>
<dbReference type="HOGENOM" id="CLU_141071_0_0_5"/>
<feature type="chain" id="PRO_5002676220" description="DUF2946 domain-containing protein" evidence="1">
    <location>
        <begin position="28"/>
        <end position="118"/>
    </location>
</feature>
<gene>
    <name evidence="2" type="ordered locus">Rsph17025_3115</name>
</gene>
<evidence type="ECO:0008006" key="3">
    <source>
        <dbReference type="Google" id="ProtNLM"/>
    </source>
</evidence>